<sequence length="217" mass="24035">MADPHRLGRALATGRLTAAKYPRRTRSPTAIRHEFTEVLNDLIDYFLLADIRALRDFATREELPADLATEFTTTEAADRAVESGVLLLIPGVENLPYTVAFVTAPDAPRLLEPGAQLEHRGDGYALHVEHGSLELFTWHVLGEFTESTVDALLERYAGYGGPRVELENGWYRVDGLAGWLDAADGPEPAFEFALTKVDARPAEANVDLARRYSLEED</sequence>
<protein>
    <submittedName>
        <fullName evidence="1">Uncharacterized protein</fullName>
    </submittedName>
</protein>
<name>A0ABY4MVP3_9MICO</name>
<reference evidence="1" key="1">
    <citation type="submission" date="2022-05" db="EMBL/GenBank/DDBJ databases">
        <title>Complete genome sequence of toluene-degrading Gulosibacter sediminis strain ACHW.36C.</title>
        <authorList>
            <person name="Wai A.C."/>
            <person name="Lai G.K."/>
            <person name="Griffin S.D."/>
            <person name="Leung F.C."/>
        </authorList>
    </citation>
    <scope>NUCLEOTIDE SEQUENCE [LARGE SCALE GENOMIC DNA]</scope>
    <source>
        <strain evidence="1">ACHW.36C</strain>
    </source>
</reference>
<dbReference type="EMBL" id="CP097160">
    <property type="protein sequence ID" value="UQN14495.1"/>
    <property type="molecule type" value="Genomic_DNA"/>
</dbReference>
<gene>
    <name evidence="1" type="ORF">M3M28_10615</name>
</gene>
<evidence type="ECO:0000313" key="1">
    <source>
        <dbReference type="EMBL" id="UQN14495.1"/>
    </source>
</evidence>
<proteinExistence type="predicted"/>
<organism evidence="1">
    <name type="scientific">Gulosibacter sediminis</name>
    <dbReference type="NCBI Taxonomy" id="1729695"/>
    <lineage>
        <taxon>Bacteria</taxon>
        <taxon>Bacillati</taxon>
        <taxon>Actinomycetota</taxon>
        <taxon>Actinomycetes</taxon>
        <taxon>Micrococcales</taxon>
        <taxon>Microbacteriaceae</taxon>
        <taxon>Gulosibacter</taxon>
    </lineage>
</organism>
<accession>A0ABY4MVP3</accession>